<evidence type="ECO:0000313" key="9">
    <source>
        <dbReference type="Proteomes" id="UP000001542"/>
    </source>
</evidence>
<sequence>MLGANPETIQGAYDYMLPQGVGNVFTCIFLACCGFLQAEGRTLLVGIIDLVCLGIGMGVLNPIFLGVFKFGVMGPAISTIIADGVPGILLTILFFSGKFGVKPKLSGFLKPFSKHTLDSLLVGSSQFMSQISLNLPGVVVRKLIGLSVSNARDYELAMSGFNVLCRYDNIINCVVLAICSGYLPPAAYTYAAENWKRYLRLSLHLEWISFVWCIVTTIFPVFMPVTIYWYTF</sequence>
<dbReference type="InterPro" id="IPR052031">
    <property type="entry name" value="Membrane_Transporter-Flippase"/>
</dbReference>
<feature type="transmembrane region" description="Helical" evidence="7">
    <location>
        <begin position="43"/>
        <end position="64"/>
    </location>
</feature>
<name>A2EWC4_TRIV3</name>
<dbReference type="PANTHER" id="PTHR43549:SF2">
    <property type="entry name" value="MULTIDRUG RESISTANCE PROTEIN NORM-RELATED"/>
    <property type="match status" value="1"/>
</dbReference>
<dbReference type="VEuPathDB" id="TrichDB:TVAGG3_0353290"/>
<gene>
    <name evidence="8" type="ORF">TVAG_143280</name>
</gene>
<proteinExistence type="predicted"/>
<evidence type="ECO:0000256" key="5">
    <source>
        <dbReference type="ARBA" id="ARBA00022989"/>
    </source>
</evidence>
<accession>A2EWC4</accession>
<evidence type="ECO:0000256" key="3">
    <source>
        <dbReference type="ARBA" id="ARBA00022475"/>
    </source>
</evidence>
<keyword evidence="9" id="KW-1185">Reference proteome</keyword>
<reference evidence="8" key="2">
    <citation type="journal article" date="2007" name="Science">
        <title>Draft genome sequence of the sexually transmitted pathogen Trichomonas vaginalis.</title>
        <authorList>
            <person name="Carlton J.M."/>
            <person name="Hirt R.P."/>
            <person name="Silva J.C."/>
            <person name="Delcher A.L."/>
            <person name="Schatz M."/>
            <person name="Zhao Q."/>
            <person name="Wortman J.R."/>
            <person name="Bidwell S.L."/>
            <person name="Alsmark U.C.M."/>
            <person name="Besteiro S."/>
            <person name="Sicheritz-Ponten T."/>
            <person name="Noel C.J."/>
            <person name="Dacks J.B."/>
            <person name="Foster P.G."/>
            <person name="Simillion C."/>
            <person name="Van de Peer Y."/>
            <person name="Miranda-Saavedra D."/>
            <person name="Barton G.J."/>
            <person name="Westrop G.D."/>
            <person name="Mueller S."/>
            <person name="Dessi D."/>
            <person name="Fiori P.L."/>
            <person name="Ren Q."/>
            <person name="Paulsen I."/>
            <person name="Zhang H."/>
            <person name="Bastida-Corcuera F.D."/>
            <person name="Simoes-Barbosa A."/>
            <person name="Brown M.T."/>
            <person name="Hayes R.D."/>
            <person name="Mukherjee M."/>
            <person name="Okumura C.Y."/>
            <person name="Schneider R."/>
            <person name="Smith A.J."/>
            <person name="Vanacova S."/>
            <person name="Villalvazo M."/>
            <person name="Haas B.J."/>
            <person name="Pertea M."/>
            <person name="Feldblyum T.V."/>
            <person name="Utterback T.R."/>
            <person name="Shu C.L."/>
            <person name="Osoegawa K."/>
            <person name="de Jong P.J."/>
            <person name="Hrdy I."/>
            <person name="Horvathova L."/>
            <person name="Zubacova Z."/>
            <person name="Dolezal P."/>
            <person name="Malik S.B."/>
            <person name="Logsdon J.M. Jr."/>
            <person name="Henze K."/>
            <person name="Gupta A."/>
            <person name="Wang C.C."/>
            <person name="Dunne R.L."/>
            <person name="Upcroft J.A."/>
            <person name="Upcroft P."/>
            <person name="White O."/>
            <person name="Salzberg S.L."/>
            <person name="Tang P."/>
            <person name="Chiu C.-H."/>
            <person name="Lee Y.-S."/>
            <person name="Embley T.M."/>
            <person name="Coombs G.H."/>
            <person name="Mottram J.C."/>
            <person name="Tachezy J."/>
            <person name="Fraser-Liggett C.M."/>
            <person name="Johnson P.J."/>
        </authorList>
    </citation>
    <scope>NUCLEOTIDE SEQUENCE [LARGE SCALE GENOMIC DNA]</scope>
    <source>
        <strain evidence="8">G3</strain>
    </source>
</reference>
<keyword evidence="2" id="KW-0813">Transport</keyword>
<comment type="subcellular location">
    <subcellularLocation>
        <location evidence="1">Cell membrane</location>
        <topology evidence="1">Multi-pass membrane protein</topology>
    </subcellularLocation>
</comment>
<evidence type="ECO:0000313" key="8">
    <source>
        <dbReference type="EMBL" id="EAY03028.1"/>
    </source>
</evidence>
<organism evidence="8 9">
    <name type="scientific">Trichomonas vaginalis (strain ATCC PRA-98 / G3)</name>
    <dbReference type="NCBI Taxonomy" id="412133"/>
    <lineage>
        <taxon>Eukaryota</taxon>
        <taxon>Metamonada</taxon>
        <taxon>Parabasalia</taxon>
        <taxon>Trichomonadida</taxon>
        <taxon>Trichomonadidae</taxon>
        <taxon>Trichomonas</taxon>
    </lineage>
</organism>
<keyword evidence="5 7" id="KW-1133">Transmembrane helix</keyword>
<dbReference type="AlphaFoldDB" id="A2EWC4"/>
<keyword evidence="4 7" id="KW-0812">Transmembrane</keyword>
<feature type="transmembrane region" description="Helical" evidence="7">
    <location>
        <begin position="76"/>
        <end position="95"/>
    </location>
</feature>
<dbReference type="Proteomes" id="UP000001542">
    <property type="component" value="Unassembled WGS sequence"/>
</dbReference>
<dbReference type="VEuPathDB" id="TrichDB:TVAG_143280"/>
<dbReference type="PANTHER" id="PTHR43549">
    <property type="entry name" value="MULTIDRUG RESISTANCE PROTEIN YPNP-RELATED"/>
    <property type="match status" value="1"/>
</dbReference>
<dbReference type="KEGG" id="tva:4760867"/>
<feature type="transmembrane region" description="Helical" evidence="7">
    <location>
        <begin position="20"/>
        <end position="36"/>
    </location>
</feature>
<dbReference type="SMR" id="A2EWC4"/>
<keyword evidence="6 7" id="KW-0472">Membrane</keyword>
<evidence type="ECO:0000256" key="7">
    <source>
        <dbReference type="SAM" id="Phobius"/>
    </source>
</evidence>
<feature type="transmembrane region" description="Helical" evidence="7">
    <location>
        <begin position="207"/>
        <end position="230"/>
    </location>
</feature>
<evidence type="ECO:0000256" key="1">
    <source>
        <dbReference type="ARBA" id="ARBA00004651"/>
    </source>
</evidence>
<evidence type="ECO:0000256" key="2">
    <source>
        <dbReference type="ARBA" id="ARBA00022448"/>
    </source>
</evidence>
<reference evidence="8" key="1">
    <citation type="submission" date="2006-10" db="EMBL/GenBank/DDBJ databases">
        <authorList>
            <person name="Amadeo P."/>
            <person name="Zhao Q."/>
            <person name="Wortman J."/>
            <person name="Fraser-Liggett C."/>
            <person name="Carlton J."/>
        </authorList>
    </citation>
    <scope>NUCLEOTIDE SEQUENCE</scope>
    <source>
        <strain evidence="8">G3</strain>
    </source>
</reference>
<dbReference type="EMBL" id="DS113517">
    <property type="protein sequence ID" value="EAY03028.1"/>
    <property type="molecule type" value="Genomic_DNA"/>
</dbReference>
<dbReference type="GO" id="GO:0005886">
    <property type="term" value="C:plasma membrane"/>
    <property type="evidence" value="ECO:0007669"/>
    <property type="project" value="UniProtKB-SubCell"/>
</dbReference>
<keyword evidence="3" id="KW-1003">Cell membrane</keyword>
<evidence type="ECO:0000256" key="4">
    <source>
        <dbReference type="ARBA" id="ARBA00022692"/>
    </source>
</evidence>
<evidence type="ECO:0000256" key="6">
    <source>
        <dbReference type="ARBA" id="ARBA00023136"/>
    </source>
</evidence>
<protein>
    <submittedName>
        <fullName evidence="8">Uncharacterized protein</fullName>
    </submittedName>
</protein>
<dbReference type="InParanoid" id="A2EWC4"/>
<dbReference type="OrthoDB" id="10409819at2759"/>